<protein>
    <submittedName>
        <fullName evidence="4">Tyrosine-type recombinase/integrase</fullName>
    </submittedName>
</protein>
<proteinExistence type="predicted"/>
<feature type="region of interest" description="Disordered" evidence="2">
    <location>
        <begin position="881"/>
        <end position="900"/>
    </location>
</feature>
<dbReference type="EMBL" id="JBDLOU010000067">
    <property type="protein sequence ID" value="MEX3741424.1"/>
    <property type="molecule type" value="Genomic_DNA"/>
</dbReference>
<organism evidence="4 5">
    <name type="scientific">Mycolicibacterium porcinum</name>
    <dbReference type="NCBI Taxonomy" id="39693"/>
    <lineage>
        <taxon>Bacteria</taxon>
        <taxon>Bacillati</taxon>
        <taxon>Actinomycetota</taxon>
        <taxon>Actinomycetes</taxon>
        <taxon>Mycobacteriales</taxon>
        <taxon>Mycobacteriaceae</taxon>
        <taxon>Mycolicibacterium</taxon>
    </lineage>
</organism>
<keyword evidence="1" id="KW-0233">DNA recombination</keyword>
<dbReference type="SUPFAM" id="SSF56349">
    <property type="entry name" value="DNA breaking-rejoining enzymes"/>
    <property type="match status" value="1"/>
</dbReference>
<dbReference type="RefSeq" id="WP_368573947.1">
    <property type="nucleotide sequence ID" value="NZ_JBDLOU010000067.1"/>
</dbReference>
<comment type="caution">
    <text evidence="4">The sequence shown here is derived from an EMBL/GenBank/DDBJ whole genome shotgun (WGS) entry which is preliminary data.</text>
</comment>
<dbReference type="Proteomes" id="UP001558474">
    <property type="component" value="Unassembled WGS sequence"/>
</dbReference>
<reference evidence="4 5" key="1">
    <citation type="submission" date="2024-04" db="EMBL/GenBank/DDBJ databases">
        <title>Genomic Markers of Mycobacteria.</title>
        <authorList>
            <person name="Soliman M.S."/>
            <person name="Elkholy A."/>
            <person name="Soliman N.S."/>
            <person name="Abbas A."/>
            <person name="Khayrat S."/>
            <person name="Shawky S."/>
        </authorList>
    </citation>
    <scope>NUCLEOTIDE SEQUENCE [LARGE SCALE GENOMIC DNA]</scope>
    <source>
        <strain evidence="4 5">Egy-CU-AM5</strain>
    </source>
</reference>
<name>A0ABV3VJ44_9MYCO</name>
<accession>A0ABV3VJ44</accession>
<dbReference type="InterPro" id="IPR002104">
    <property type="entry name" value="Integrase_catalytic"/>
</dbReference>
<sequence length="900" mass="101604">MTSLSTGRLSWGNAFTARDESPLVASVSSASDFVALSFEQRYEAASQAFPDWLLAEPISFPRDHLTYGWGCRVPDCNGELRGSNTKFLCNTHDREFHSVSARMSLDEFAKRATPCVCKHLGWGSDLRQECRVCGPRREARIRGLCVAHNRLLRRALKGGQDEEAWLRTQTPLSQFPRCAVPNCFRDGEIFNFRGKAEQKICRSHRRVWVAYLREKCFTSDETVCKKWVSLEEKTQRMQPWENRGLVTLNHLPLRLQQEIRYAIHQHANNARRAHWRPRHIQQVVDVLAAARVETVNDSMLAKQARKYKALVIKRIWADLPIAARSLTSTKQEAKDAGWFDPVVVGAQPFAGTQRGKVVRRKVWDLTEVSQRWLRDLLWELLEFLATQVQQPSEGNIYQRIRDVRLLSKALRQLREDHGDNPELLDASDARAFKELWDLWHREKVPVVDQGRGNPPKLEPLSDTLHVIYPNGMRVALMFGRERGLPGPSDSFVLSFPRYVRPQETANPRPISNEHFRLLISEKALEQLDAADINDVGLVDIWVTHAYQGGRIGETLDLRLGCIGMIGNAQPYLWRDITKVGLIDYGMPCFFPVYERLLRRQETTRSRLRVRYAKDLASLNKRQRAKLEAEWDRSMPLFPGSAKNIDCRLALTQSHFQDRLGAWIENLGLEGITSHRTRATLATSLLNNGAPAALVRQVLGHISENALAHYARYSDDNLIRHLQQVWTAGPSMDEPGKLLMTPATAGKFGSNDAVASRIDLAVVPVEHGLCRYGPVVGGSACPFSKNCTNGPGGPCPHFVLTGADLAYWERKRDAAYHFAEGAPSDEARDYILGEWKPWEKVLAGLRDALHELGLLEAAERLDLRSPVQDFFHPLFSTGWQLDGLPGATSPAGEPSQPTGGS</sequence>
<evidence type="ECO:0000256" key="1">
    <source>
        <dbReference type="ARBA" id="ARBA00023172"/>
    </source>
</evidence>
<dbReference type="Gene3D" id="1.10.443.10">
    <property type="entry name" value="Intergrase catalytic core"/>
    <property type="match status" value="1"/>
</dbReference>
<gene>
    <name evidence="4" type="ORF">ABFW12_24655</name>
</gene>
<evidence type="ECO:0000313" key="4">
    <source>
        <dbReference type="EMBL" id="MEX3741424.1"/>
    </source>
</evidence>
<dbReference type="Pfam" id="PF00589">
    <property type="entry name" value="Phage_integrase"/>
    <property type="match status" value="1"/>
</dbReference>
<evidence type="ECO:0000259" key="3">
    <source>
        <dbReference type="PROSITE" id="PS51898"/>
    </source>
</evidence>
<dbReference type="InterPro" id="IPR011010">
    <property type="entry name" value="DNA_brk_join_enz"/>
</dbReference>
<dbReference type="PROSITE" id="PS51898">
    <property type="entry name" value="TYR_RECOMBINASE"/>
    <property type="match status" value="1"/>
</dbReference>
<feature type="domain" description="Tyr recombinase" evidence="3">
    <location>
        <begin position="505"/>
        <end position="726"/>
    </location>
</feature>
<dbReference type="InterPro" id="IPR013762">
    <property type="entry name" value="Integrase-like_cat_sf"/>
</dbReference>
<evidence type="ECO:0000313" key="5">
    <source>
        <dbReference type="Proteomes" id="UP001558474"/>
    </source>
</evidence>
<keyword evidence="5" id="KW-1185">Reference proteome</keyword>
<evidence type="ECO:0000256" key="2">
    <source>
        <dbReference type="SAM" id="MobiDB-lite"/>
    </source>
</evidence>